<evidence type="ECO:0000256" key="1">
    <source>
        <dbReference type="SAM" id="Phobius"/>
    </source>
</evidence>
<feature type="domain" description="Oligosaccharyl transferase STT3 N-terminal" evidence="2">
    <location>
        <begin position="88"/>
        <end position="422"/>
    </location>
</feature>
<feature type="transmembrane region" description="Helical" evidence="1">
    <location>
        <begin position="181"/>
        <end position="198"/>
    </location>
</feature>
<dbReference type="Pfam" id="PF02516">
    <property type="entry name" value="STT3"/>
    <property type="match status" value="1"/>
</dbReference>
<dbReference type="UniPathway" id="UPA00378"/>
<feature type="transmembrane region" description="Helical" evidence="1">
    <location>
        <begin position="204"/>
        <end position="220"/>
    </location>
</feature>
<dbReference type="InterPro" id="IPR048307">
    <property type="entry name" value="STT3_N"/>
</dbReference>
<dbReference type="EMBL" id="FPHL01000034">
    <property type="protein sequence ID" value="SFV63281.1"/>
    <property type="molecule type" value="Genomic_DNA"/>
</dbReference>
<dbReference type="Pfam" id="PF21436">
    <property type="entry name" value="STT3-PglB_core"/>
    <property type="match status" value="1"/>
</dbReference>
<sequence length="719" mass="82433">MDNTFKRYIHFPPQQFSLTKLFIYIFIIYLFGVLIRLILFYQAGQIGPLWNGSDPIAIWTPDAGRYGFYAKEILAGVELPFRDDYLLGHLIAFVSGVFHLSLDWTMVLLPIFIAPLIAIPMVMIGTSIRQPVLGLLSALVAVSGTFFYMRTYIGYMDTDGVNLFLIMMGIAWIIKGFEHKSLFYTFLGALALLLFGWWYHSAPIINLLIVLTALVYLFLYHRKNKTMLGGFILLVLAIAPAAVLVKLVIIVLFYIFFSVLNRYEKVDHRFYWILLSIGFVAALFLVHPDQYIHRAVAYLTPANEKVFSGKGITYHYLNDLKFVSEVGGVDLWTAYAPLFISVIYVLIATGGYLIMLAAYPLMLLTLPLMILGYMSTWAGLRFAMYATPVLAFGFVYLLFLFKNILLKRYERSRYVHRLPYYGTTLVLLLMIYNIFAFNTSAAMGLQFYSWDKALLKSFSKNLSKKDTIVTWWDYGWPLWYYTGYNNTLTDNGSHGGPDSHLVAQILLSDDPYFTANAARYISHYRPPSNSAGAGFTLPKLAKDHNLTKLFKSFHQQKKISLPGEEGNVYIILHQNMLSYIGILMKYAYWDFRRGEYKAMPLYDVTPVTRPFSHNYSLLEGYSYILDSSDGMVVDANGNKTPVNTLMIAQNNTRKESFSFHNSSNMNLLDAKGLLLWMNKKAYNAFYIQAMLLDVYDHKLFEKVGETGRMKIFRVKRAKE</sequence>
<keyword evidence="1" id="KW-0812">Transmembrane</keyword>
<dbReference type="InterPro" id="IPR048999">
    <property type="entry name" value="STT3-PglB_core"/>
</dbReference>
<evidence type="ECO:0000259" key="3">
    <source>
        <dbReference type="Pfam" id="PF21436"/>
    </source>
</evidence>
<feature type="transmembrane region" description="Helical" evidence="1">
    <location>
        <begin position="382"/>
        <end position="406"/>
    </location>
</feature>
<feature type="transmembrane region" description="Helical" evidence="1">
    <location>
        <begin position="418"/>
        <end position="437"/>
    </location>
</feature>
<dbReference type="EC" id="2.4.99.18" evidence="4"/>
<accession>A0A1W1CC52</accession>
<feature type="transmembrane region" description="Helical" evidence="1">
    <location>
        <begin position="232"/>
        <end position="257"/>
    </location>
</feature>
<feature type="transmembrane region" description="Helical" evidence="1">
    <location>
        <begin position="269"/>
        <end position="286"/>
    </location>
</feature>
<feature type="transmembrane region" description="Helical" evidence="1">
    <location>
        <begin position="21"/>
        <end position="41"/>
    </location>
</feature>
<gene>
    <name evidence="4" type="ORF">MNB_SV-10-1001</name>
</gene>
<dbReference type="Gene3D" id="3.40.1380.40">
    <property type="match status" value="1"/>
</dbReference>
<keyword evidence="1" id="KW-0472">Membrane</keyword>
<protein>
    <submittedName>
        <fullName evidence="4">Oligosaccharyltransferase PglB</fullName>
        <ecNumber evidence="4">2.4.99.18</ecNumber>
    </submittedName>
</protein>
<dbReference type="AlphaFoldDB" id="A0A1W1CC52"/>
<feature type="transmembrane region" description="Helical" evidence="1">
    <location>
        <begin position="104"/>
        <end position="125"/>
    </location>
</feature>
<feature type="domain" description="STT3/PglB/AglB core" evidence="3">
    <location>
        <begin position="465"/>
        <end position="591"/>
    </location>
</feature>
<feature type="transmembrane region" description="Helical" evidence="1">
    <location>
        <begin position="132"/>
        <end position="149"/>
    </location>
</feature>
<dbReference type="GO" id="GO:0016020">
    <property type="term" value="C:membrane"/>
    <property type="evidence" value="ECO:0007669"/>
    <property type="project" value="InterPro"/>
</dbReference>
<feature type="transmembrane region" description="Helical" evidence="1">
    <location>
        <begin position="338"/>
        <end position="362"/>
    </location>
</feature>
<evidence type="ECO:0000313" key="4">
    <source>
        <dbReference type="EMBL" id="SFV63281.1"/>
    </source>
</evidence>
<organism evidence="4">
    <name type="scientific">hydrothermal vent metagenome</name>
    <dbReference type="NCBI Taxonomy" id="652676"/>
    <lineage>
        <taxon>unclassified sequences</taxon>
        <taxon>metagenomes</taxon>
        <taxon>ecological metagenomes</taxon>
    </lineage>
</organism>
<evidence type="ECO:0000259" key="2">
    <source>
        <dbReference type="Pfam" id="PF02516"/>
    </source>
</evidence>
<name>A0A1W1CC52_9ZZZZ</name>
<dbReference type="GO" id="GO:0004579">
    <property type="term" value="F:dolichyl-diphosphooligosaccharide-protein glycotransferase activity"/>
    <property type="evidence" value="ECO:0007669"/>
    <property type="project" value="UniProtKB-EC"/>
</dbReference>
<feature type="transmembrane region" description="Helical" evidence="1">
    <location>
        <begin position="155"/>
        <end position="174"/>
    </location>
</feature>
<proteinExistence type="predicted"/>
<reference evidence="4" key="1">
    <citation type="submission" date="2016-10" db="EMBL/GenBank/DDBJ databases">
        <authorList>
            <person name="de Groot N.N."/>
        </authorList>
    </citation>
    <scope>NUCLEOTIDE SEQUENCE</scope>
</reference>
<keyword evidence="4" id="KW-0328">Glycosyltransferase</keyword>
<keyword evidence="1" id="KW-1133">Transmembrane helix</keyword>
<keyword evidence="4" id="KW-0808">Transferase</keyword>